<dbReference type="AlphaFoldDB" id="A0AAD7DVD1"/>
<evidence type="ECO:0000256" key="1">
    <source>
        <dbReference type="ARBA" id="ARBA00022527"/>
    </source>
</evidence>
<feature type="domain" description="Alpha-type protein kinase" evidence="5">
    <location>
        <begin position="183"/>
        <end position="472"/>
    </location>
</feature>
<evidence type="ECO:0000256" key="2">
    <source>
        <dbReference type="ARBA" id="ARBA00022679"/>
    </source>
</evidence>
<name>A0AAD7DVD1_MYCRO</name>
<sequence>MSKPMASKTGKSVIELDSDSAGGGSDSDIQEVPAMSALKTKIAQNKQTASGIRPTPKAEPDPDLSVRTQEFLQKRAASRKRATGSSKAASVLFKVTVALQKQAGQKQGTRVPLQSRGFQLDDNMDYVLCTMVDMVNEPDGKWTKEHPGKGFTRDDVQFTFNPGMEIPLKYRMSDCTVATFWNKFTKQDNQYFKKASIAACIAEITMLVPIEITLDPVIESESSDHEPDIFDEILGAGKHRRKFKGKSKARKRAKVKQEESDTTLRVKDEPMELELYRTRSASVTRAKSALTRTIHLTSPIMFTKEFYSNPLDHRLPSTEKFHGFRDLCSKSTPALGSHSSLVEKITSSIDGESTGYTTPALFIATVHEQGTVLGHLVYQPKPSISLNNIVKPELEILSAMTHFSFTQSKNTQIIVDFKVASGDDGPVIIFAPVTHSFSGGSGLGDDGPEAIEELRMSHKCNTICQNFDLILL</sequence>
<dbReference type="EMBL" id="JARKIE010000019">
    <property type="protein sequence ID" value="KAJ7700670.1"/>
    <property type="molecule type" value="Genomic_DNA"/>
</dbReference>
<dbReference type="PROSITE" id="PS51158">
    <property type="entry name" value="ALPHA_KINASE"/>
    <property type="match status" value="1"/>
</dbReference>
<evidence type="ECO:0000256" key="3">
    <source>
        <dbReference type="ARBA" id="ARBA00022777"/>
    </source>
</evidence>
<proteinExistence type="predicted"/>
<accession>A0AAD7DVD1</accession>
<dbReference type="GO" id="GO:0004674">
    <property type="term" value="F:protein serine/threonine kinase activity"/>
    <property type="evidence" value="ECO:0007669"/>
    <property type="project" value="UniProtKB-KW"/>
</dbReference>
<dbReference type="SUPFAM" id="SSF56112">
    <property type="entry name" value="Protein kinase-like (PK-like)"/>
    <property type="match status" value="1"/>
</dbReference>
<keyword evidence="3" id="KW-0418">Kinase</keyword>
<evidence type="ECO:0000313" key="7">
    <source>
        <dbReference type="Proteomes" id="UP001221757"/>
    </source>
</evidence>
<gene>
    <name evidence="6" type="ORF">B0H17DRAFT_1327758</name>
</gene>
<reference evidence="6" key="1">
    <citation type="submission" date="2023-03" db="EMBL/GenBank/DDBJ databases">
        <title>Massive genome expansion in bonnet fungi (Mycena s.s.) driven by repeated elements and novel gene families across ecological guilds.</title>
        <authorList>
            <consortium name="Lawrence Berkeley National Laboratory"/>
            <person name="Harder C.B."/>
            <person name="Miyauchi S."/>
            <person name="Viragh M."/>
            <person name="Kuo A."/>
            <person name="Thoen E."/>
            <person name="Andreopoulos B."/>
            <person name="Lu D."/>
            <person name="Skrede I."/>
            <person name="Drula E."/>
            <person name="Henrissat B."/>
            <person name="Morin E."/>
            <person name="Kohler A."/>
            <person name="Barry K."/>
            <person name="LaButti K."/>
            <person name="Morin E."/>
            <person name="Salamov A."/>
            <person name="Lipzen A."/>
            <person name="Mereny Z."/>
            <person name="Hegedus B."/>
            <person name="Baldrian P."/>
            <person name="Stursova M."/>
            <person name="Weitz H."/>
            <person name="Taylor A."/>
            <person name="Grigoriev I.V."/>
            <person name="Nagy L.G."/>
            <person name="Martin F."/>
            <person name="Kauserud H."/>
        </authorList>
    </citation>
    <scope>NUCLEOTIDE SEQUENCE</scope>
    <source>
        <strain evidence="6">CBHHK067</strain>
    </source>
</reference>
<dbReference type="InterPro" id="IPR004166">
    <property type="entry name" value="a-kinase_dom"/>
</dbReference>
<dbReference type="Proteomes" id="UP001221757">
    <property type="component" value="Unassembled WGS sequence"/>
</dbReference>
<comment type="caution">
    <text evidence="6">The sequence shown here is derived from an EMBL/GenBank/DDBJ whole genome shotgun (WGS) entry which is preliminary data.</text>
</comment>
<keyword evidence="7" id="KW-1185">Reference proteome</keyword>
<feature type="region of interest" description="Disordered" evidence="4">
    <location>
        <begin position="1"/>
        <end position="66"/>
    </location>
</feature>
<dbReference type="Gene3D" id="3.20.200.10">
    <property type="entry name" value="MHCK/EF2 kinase"/>
    <property type="match status" value="1"/>
</dbReference>
<keyword evidence="2" id="KW-0808">Transferase</keyword>
<evidence type="ECO:0000313" key="6">
    <source>
        <dbReference type="EMBL" id="KAJ7700670.1"/>
    </source>
</evidence>
<dbReference type="Pfam" id="PF02816">
    <property type="entry name" value="Alpha_kinase"/>
    <property type="match status" value="1"/>
</dbReference>
<organism evidence="6 7">
    <name type="scientific">Mycena rosella</name>
    <name type="common">Pink bonnet</name>
    <name type="synonym">Agaricus rosellus</name>
    <dbReference type="NCBI Taxonomy" id="1033263"/>
    <lineage>
        <taxon>Eukaryota</taxon>
        <taxon>Fungi</taxon>
        <taxon>Dikarya</taxon>
        <taxon>Basidiomycota</taxon>
        <taxon>Agaricomycotina</taxon>
        <taxon>Agaricomycetes</taxon>
        <taxon>Agaricomycetidae</taxon>
        <taxon>Agaricales</taxon>
        <taxon>Marasmiineae</taxon>
        <taxon>Mycenaceae</taxon>
        <taxon>Mycena</taxon>
    </lineage>
</organism>
<evidence type="ECO:0000256" key="4">
    <source>
        <dbReference type="SAM" id="MobiDB-lite"/>
    </source>
</evidence>
<keyword evidence="1" id="KW-0723">Serine/threonine-protein kinase</keyword>
<dbReference type="InterPro" id="IPR011009">
    <property type="entry name" value="Kinase-like_dom_sf"/>
</dbReference>
<protein>
    <recommendedName>
        <fullName evidence="5">Alpha-type protein kinase domain-containing protein</fullName>
    </recommendedName>
</protein>
<evidence type="ECO:0000259" key="5">
    <source>
        <dbReference type="PROSITE" id="PS51158"/>
    </source>
</evidence>
<dbReference type="GO" id="GO:0005524">
    <property type="term" value="F:ATP binding"/>
    <property type="evidence" value="ECO:0007669"/>
    <property type="project" value="InterPro"/>
</dbReference>